<evidence type="ECO:0000313" key="2">
    <source>
        <dbReference type="Proteomes" id="UP000019248"/>
    </source>
</evidence>
<organism evidence="1 2">
    <name type="scientific">Listeria riparia FSL S10-1204</name>
    <dbReference type="NCBI Taxonomy" id="1265816"/>
    <lineage>
        <taxon>Bacteria</taxon>
        <taxon>Bacillati</taxon>
        <taxon>Bacillota</taxon>
        <taxon>Bacilli</taxon>
        <taxon>Bacillales</taxon>
        <taxon>Listeriaceae</taxon>
        <taxon>Listeria</taxon>
    </lineage>
</organism>
<dbReference type="Proteomes" id="UP000019248">
    <property type="component" value="Unassembled WGS sequence"/>
</dbReference>
<reference evidence="1 2" key="1">
    <citation type="journal article" date="2014" name="Int. J. Syst. Evol. Microbiol.">
        <title>Listeria floridensis sp. nov., Listeria aquatica sp. nov., Listeria cornellensis sp. nov., Listeria riparia sp. nov. and Listeria grandensis sp. nov., from agricultural and natural environments.</title>
        <authorList>
            <person name="den Bakker H.C."/>
            <person name="Warchocki S."/>
            <person name="Wright E.M."/>
            <person name="Allred A.F."/>
            <person name="Ahlstrom C."/>
            <person name="Manuel C.S."/>
            <person name="Stasiewicz M.J."/>
            <person name="Burrell A."/>
            <person name="Roof S."/>
            <person name="Strawn L."/>
            <person name="Fortes E.D."/>
            <person name="Nightingale K.K."/>
            <person name="Kephart D."/>
            <person name="Wiedmann M."/>
        </authorList>
    </citation>
    <scope>NUCLEOTIDE SEQUENCE [LARGE SCALE GENOMIC DNA]</scope>
    <source>
        <strain evidence="1 2">FSL S10-1204</strain>
    </source>
</reference>
<gene>
    <name evidence="1" type="ORF">PRIP_05473</name>
</gene>
<comment type="caution">
    <text evidence="1">The sequence shown here is derived from an EMBL/GenBank/DDBJ whole genome shotgun (WGS) entry which is preliminary data.</text>
</comment>
<keyword evidence="2" id="KW-1185">Reference proteome</keyword>
<name>W7D854_9LIST</name>
<dbReference type="AlphaFoldDB" id="W7D854"/>
<sequence length="96" mass="10731">MNECLIGRSDDGSKNYLRFGAPLDFSGIGGTIGAGINFVQAYLRFNGQEVAIKDEVLLLAGGNNDRDNQQYSRIGLQHFLWVFKTLYWGTTCRYSS</sequence>
<dbReference type="EMBL" id="AODL01000007">
    <property type="protein sequence ID" value="EUJ45287.1"/>
    <property type="molecule type" value="Genomic_DNA"/>
</dbReference>
<protein>
    <submittedName>
        <fullName evidence="1">Uncharacterized protein</fullName>
    </submittedName>
</protein>
<accession>W7D854</accession>
<evidence type="ECO:0000313" key="1">
    <source>
        <dbReference type="EMBL" id="EUJ45287.1"/>
    </source>
</evidence>
<proteinExistence type="predicted"/>